<accession>A0A7S2B749</accession>
<proteinExistence type="predicted"/>
<dbReference type="EMBL" id="HBGR01010785">
    <property type="protein sequence ID" value="CAD9388612.1"/>
    <property type="molecule type" value="Transcribed_RNA"/>
</dbReference>
<protein>
    <submittedName>
        <fullName evidence="2">Uncharacterized protein</fullName>
    </submittedName>
</protein>
<evidence type="ECO:0000256" key="1">
    <source>
        <dbReference type="SAM" id="MobiDB-lite"/>
    </source>
</evidence>
<gene>
    <name evidence="2" type="ORF">PPRO1471_LOCUS7133</name>
</gene>
<name>A0A7S2B749_9CHLO</name>
<sequence>MVVPHISLRHATAAATCGMMMARTMRRHAHHHRHRATKRMQQCHSSSRKNGVHRPDSIDSFECTSYGKITTARVRNLAVRAPIALVMTHVLNVKTSLIWDDSIVEVKDFHHEEQPHHDGDDHHFHDEMTKICDNLEFEKTMQPLISGKPGWVTISVDRAYCPVDASHGSIVPASHETLRNTSPSVVVVRKWGDVVLPNGKLCEFHAEETIEFASDLDNPWITNVNWSVRCPLISLPRCAQAVASWIFERRVAGAFQSLRYSLEQES</sequence>
<organism evidence="2">
    <name type="scientific">Pycnococcus provasolii</name>
    <dbReference type="NCBI Taxonomy" id="41880"/>
    <lineage>
        <taxon>Eukaryota</taxon>
        <taxon>Viridiplantae</taxon>
        <taxon>Chlorophyta</taxon>
        <taxon>Pseudoscourfieldiophyceae</taxon>
        <taxon>Pseudoscourfieldiales</taxon>
        <taxon>Pycnococcaceae</taxon>
        <taxon>Pycnococcus</taxon>
    </lineage>
</organism>
<feature type="region of interest" description="Disordered" evidence="1">
    <location>
        <begin position="34"/>
        <end position="56"/>
    </location>
</feature>
<reference evidence="2" key="1">
    <citation type="submission" date="2021-01" db="EMBL/GenBank/DDBJ databases">
        <authorList>
            <person name="Corre E."/>
            <person name="Pelletier E."/>
            <person name="Niang G."/>
            <person name="Scheremetjew M."/>
            <person name="Finn R."/>
            <person name="Kale V."/>
            <person name="Holt S."/>
            <person name="Cochrane G."/>
            <person name="Meng A."/>
            <person name="Brown T."/>
            <person name="Cohen L."/>
        </authorList>
    </citation>
    <scope>NUCLEOTIDE SEQUENCE</scope>
    <source>
        <strain evidence="2">RCC733</strain>
    </source>
</reference>
<dbReference type="AlphaFoldDB" id="A0A7S2B749"/>
<evidence type="ECO:0000313" key="2">
    <source>
        <dbReference type="EMBL" id="CAD9388612.1"/>
    </source>
</evidence>